<organism evidence="2 3">
    <name type="scientific">Methylobacterium gnaphalii</name>
    <dbReference type="NCBI Taxonomy" id="1010610"/>
    <lineage>
        <taxon>Bacteria</taxon>
        <taxon>Pseudomonadati</taxon>
        <taxon>Pseudomonadota</taxon>
        <taxon>Alphaproteobacteria</taxon>
        <taxon>Hyphomicrobiales</taxon>
        <taxon>Methylobacteriaceae</taxon>
        <taxon>Methylobacterium</taxon>
    </lineage>
</organism>
<evidence type="ECO:0000313" key="3">
    <source>
        <dbReference type="Proteomes" id="UP000321750"/>
    </source>
</evidence>
<dbReference type="AlphaFoldDB" id="A0A512JHW4"/>
<protein>
    <submittedName>
        <fullName evidence="2">Uncharacterized protein</fullName>
    </submittedName>
</protein>
<keyword evidence="3" id="KW-1185">Reference proteome</keyword>
<accession>A0A512JHW4</accession>
<sequence length="95" mass="10341">MTAFATTPLKPALEAITDPTPHDRMTARVIEVGETTAGIAVPEHGGVRFYSSERSFDALDGTLFRSFEQATRAARERSRPGARSLRQQAPRLAAV</sequence>
<proteinExistence type="predicted"/>
<feature type="region of interest" description="Disordered" evidence="1">
    <location>
        <begin position="1"/>
        <end position="22"/>
    </location>
</feature>
<name>A0A512JHW4_9HYPH</name>
<dbReference type="Proteomes" id="UP000321750">
    <property type="component" value="Unassembled WGS sequence"/>
</dbReference>
<reference evidence="2 3" key="1">
    <citation type="submission" date="2019-07" db="EMBL/GenBank/DDBJ databases">
        <title>Whole genome shotgun sequence of Methylobacterium gnaphalii NBRC 107716.</title>
        <authorList>
            <person name="Hosoyama A."/>
            <person name="Uohara A."/>
            <person name="Ohji S."/>
            <person name="Ichikawa N."/>
        </authorList>
    </citation>
    <scope>NUCLEOTIDE SEQUENCE [LARGE SCALE GENOMIC DNA]</scope>
    <source>
        <strain evidence="2 3">NBRC 107716</strain>
    </source>
</reference>
<dbReference type="EMBL" id="BJZV01000006">
    <property type="protein sequence ID" value="GEP09547.1"/>
    <property type="molecule type" value="Genomic_DNA"/>
</dbReference>
<comment type="caution">
    <text evidence="2">The sequence shown here is derived from an EMBL/GenBank/DDBJ whole genome shotgun (WGS) entry which is preliminary data.</text>
</comment>
<evidence type="ECO:0000256" key="1">
    <source>
        <dbReference type="SAM" id="MobiDB-lite"/>
    </source>
</evidence>
<evidence type="ECO:0000313" key="2">
    <source>
        <dbReference type="EMBL" id="GEP09547.1"/>
    </source>
</evidence>
<feature type="region of interest" description="Disordered" evidence="1">
    <location>
        <begin position="71"/>
        <end position="95"/>
    </location>
</feature>
<gene>
    <name evidence="2" type="ORF">MGN01_13920</name>
</gene>